<evidence type="ECO:0000256" key="7">
    <source>
        <dbReference type="ARBA" id="ARBA00022840"/>
    </source>
</evidence>
<dbReference type="SUPFAM" id="SSF52980">
    <property type="entry name" value="Restriction endonuclease-like"/>
    <property type="match status" value="1"/>
</dbReference>
<reference evidence="11" key="1">
    <citation type="submission" date="2019-08" db="EMBL/GenBank/DDBJ databases">
        <authorList>
            <person name="Kucharzyk K."/>
            <person name="Murdoch R.W."/>
            <person name="Higgins S."/>
            <person name="Loffler F."/>
        </authorList>
    </citation>
    <scope>NUCLEOTIDE SEQUENCE</scope>
</reference>
<dbReference type="GO" id="GO:0009338">
    <property type="term" value="C:exodeoxyribonuclease V complex"/>
    <property type="evidence" value="ECO:0007669"/>
    <property type="project" value="TreeGrafter"/>
</dbReference>
<dbReference type="InterPro" id="IPR000212">
    <property type="entry name" value="DNA_helicase_UvrD/REP"/>
</dbReference>
<evidence type="ECO:0000256" key="2">
    <source>
        <dbReference type="ARBA" id="ARBA00022741"/>
    </source>
</evidence>
<dbReference type="InterPro" id="IPR038726">
    <property type="entry name" value="PDDEXK_AddAB-type"/>
</dbReference>
<dbReference type="AlphaFoldDB" id="A0A645ASC6"/>
<dbReference type="Gene3D" id="3.40.50.300">
    <property type="entry name" value="P-loop containing nucleotide triphosphate hydrolases"/>
    <property type="match status" value="1"/>
</dbReference>
<dbReference type="Pfam" id="PF13361">
    <property type="entry name" value="UvrD_C"/>
    <property type="match status" value="1"/>
</dbReference>
<keyword evidence="6" id="KW-0269">Exonuclease</keyword>
<evidence type="ECO:0000256" key="1">
    <source>
        <dbReference type="ARBA" id="ARBA00022722"/>
    </source>
</evidence>
<comment type="caution">
    <text evidence="11">The sequence shown here is derived from an EMBL/GenBank/DDBJ whole genome shotgun (WGS) entry which is preliminary data.</text>
</comment>
<dbReference type="GO" id="GO:0004527">
    <property type="term" value="F:exonuclease activity"/>
    <property type="evidence" value="ECO:0007669"/>
    <property type="project" value="UniProtKB-KW"/>
</dbReference>
<evidence type="ECO:0000256" key="5">
    <source>
        <dbReference type="ARBA" id="ARBA00022806"/>
    </source>
</evidence>
<sequence length="556" mass="62779">MIPYTVQSARSLMLEALASDFYAMLQLALYPEDRHAYATVLRSPFCKISDAGLALVLDQQQLFSPPMGLEGEDELRLLSTQQFYRSLLQAMASESLSQLVFRLWYESGYYLSLTAHPEYQAYREHYTFFHRLAQKHEQAKHSVSQFVDYLRQNLAQNEKLDDLEVINEVEEGVQIMSIHKSKGLEFPIVIVANASSKGRGRKEKLSTFKGVALPHYLNQRFFVTASKTEVARHAGALFDEGEEQRLELAELKRLLYVALTRAETHLVVSGTFGKNNRALGEGKPADTLLLLMTRSLGLDISKAEFQEGLLTVGRIASISEGSLYQGEGESEQAFLKRLAAVQWWYETASPALEQKPIRYAVTSLVSHEEHSVAADLPLFASDELLMSLEQDLTAAFGTFVHALCEQMVLKQDLGDVRTCMPSELVKALGERELSIMAEDGLALAAAFIKSAWYQSEVEPYPVASEVGFFSTTEHEGRKVVVEGSIDLLVDRPDHLLVIDFKTDRRRDAEVHRFQVETYMRAVRRIYQRPVKGCIVYLRDVETIEVWEGVDDDADTL</sequence>
<dbReference type="InterPro" id="IPR027417">
    <property type="entry name" value="P-loop_NTPase"/>
</dbReference>
<dbReference type="Gene3D" id="3.90.320.10">
    <property type="match status" value="1"/>
</dbReference>
<accession>A0A645ASC6</accession>
<keyword evidence="8" id="KW-0238">DNA-binding</keyword>
<proteinExistence type="predicted"/>
<keyword evidence="2" id="KW-0547">Nucleotide-binding</keyword>
<keyword evidence="4 11" id="KW-0378">Hydrolase</keyword>
<keyword evidence="5 11" id="KW-0347">Helicase</keyword>
<dbReference type="PANTHER" id="PTHR11070">
    <property type="entry name" value="UVRD / RECB / PCRA DNA HELICASE FAMILY MEMBER"/>
    <property type="match status" value="1"/>
</dbReference>
<dbReference type="PANTHER" id="PTHR11070:SF23">
    <property type="entry name" value="RECBCD ENZYME SUBUNIT RECB"/>
    <property type="match status" value="1"/>
</dbReference>
<evidence type="ECO:0000256" key="4">
    <source>
        <dbReference type="ARBA" id="ARBA00022801"/>
    </source>
</evidence>
<dbReference type="GO" id="GO:0043138">
    <property type="term" value="F:3'-5' DNA helicase activity"/>
    <property type="evidence" value="ECO:0007669"/>
    <property type="project" value="TreeGrafter"/>
</dbReference>
<keyword evidence="3" id="KW-0227">DNA damage</keyword>
<name>A0A645ASC6_9ZZZZ</name>
<dbReference type="EMBL" id="VSSQ01014493">
    <property type="protein sequence ID" value="MPM53773.1"/>
    <property type="molecule type" value="Genomic_DNA"/>
</dbReference>
<dbReference type="GO" id="GO:0005524">
    <property type="term" value="F:ATP binding"/>
    <property type="evidence" value="ECO:0007669"/>
    <property type="project" value="UniProtKB-KW"/>
</dbReference>
<dbReference type="InterPro" id="IPR014017">
    <property type="entry name" value="DNA_helicase_UvrD-like_C"/>
</dbReference>
<evidence type="ECO:0000256" key="3">
    <source>
        <dbReference type="ARBA" id="ARBA00022763"/>
    </source>
</evidence>
<dbReference type="Pfam" id="PF12705">
    <property type="entry name" value="PDDEXK_1"/>
    <property type="match status" value="1"/>
</dbReference>
<dbReference type="InterPro" id="IPR011335">
    <property type="entry name" value="Restrct_endonuc-II-like"/>
</dbReference>
<keyword evidence="9" id="KW-0234">DNA repair</keyword>
<keyword evidence="7" id="KW-0067">ATP-binding</keyword>
<evidence type="ECO:0000259" key="10">
    <source>
        <dbReference type="PROSITE" id="PS51217"/>
    </source>
</evidence>
<dbReference type="GO" id="GO:0000725">
    <property type="term" value="P:recombinational repair"/>
    <property type="evidence" value="ECO:0007669"/>
    <property type="project" value="TreeGrafter"/>
</dbReference>
<evidence type="ECO:0000313" key="11">
    <source>
        <dbReference type="EMBL" id="MPM53773.1"/>
    </source>
</evidence>
<evidence type="ECO:0000256" key="9">
    <source>
        <dbReference type="ARBA" id="ARBA00023204"/>
    </source>
</evidence>
<dbReference type="Gene3D" id="1.10.486.10">
    <property type="entry name" value="PCRA, domain 4"/>
    <property type="match status" value="1"/>
</dbReference>
<feature type="domain" description="UvrD-like helicase C-terminal" evidence="10">
    <location>
        <begin position="1"/>
        <end position="183"/>
    </location>
</feature>
<dbReference type="EC" id="3.6.4.12" evidence="11"/>
<keyword evidence="1" id="KW-0540">Nuclease</keyword>
<dbReference type="InterPro" id="IPR011604">
    <property type="entry name" value="PDDEXK-like_dom_sf"/>
</dbReference>
<dbReference type="GO" id="GO:0005829">
    <property type="term" value="C:cytosol"/>
    <property type="evidence" value="ECO:0007669"/>
    <property type="project" value="TreeGrafter"/>
</dbReference>
<dbReference type="PROSITE" id="PS51217">
    <property type="entry name" value="UVRD_HELICASE_CTER"/>
    <property type="match status" value="1"/>
</dbReference>
<evidence type="ECO:0000256" key="8">
    <source>
        <dbReference type="ARBA" id="ARBA00023125"/>
    </source>
</evidence>
<organism evidence="11">
    <name type="scientific">bioreactor metagenome</name>
    <dbReference type="NCBI Taxonomy" id="1076179"/>
    <lineage>
        <taxon>unclassified sequences</taxon>
        <taxon>metagenomes</taxon>
        <taxon>ecological metagenomes</taxon>
    </lineage>
</organism>
<dbReference type="SUPFAM" id="SSF52540">
    <property type="entry name" value="P-loop containing nucleoside triphosphate hydrolases"/>
    <property type="match status" value="1"/>
</dbReference>
<gene>
    <name evidence="11" type="primary">addA_20</name>
    <name evidence="11" type="ORF">SDC9_100542</name>
</gene>
<protein>
    <submittedName>
        <fullName evidence="11">ATP-dependent helicase/nuclease subunit A</fullName>
        <ecNumber evidence="11">3.6.4.12</ecNumber>
    </submittedName>
</protein>
<dbReference type="GO" id="GO:0003677">
    <property type="term" value="F:DNA binding"/>
    <property type="evidence" value="ECO:0007669"/>
    <property type="project" value="UniProtKB-KW"/>
</dbReference>
<evidence type="ECO:0000256" key="6">
    <source>
        <dbReference type="ARBA" id="ARBA00022839"/>
    </source>
</evidence>